<dbReference type="Proteomes" id="UP000827872">
    <property type="component" value="Linkage Group LG03"/>
</dbReference>
<comment type="caution">
    <text evidence="1">The sequence shown here is derived from an EMBL/GenBank/DDBJ whole genome shotgun (WGS) entry which is preliminary data.</text>
</comment>
<reference evidence="1" key="1">
    <citation type="submission" date="2021-08" db="EMBL/GenBank/DDBJ databases">
        <title>The first chromosome-level gecko genome reveals the dynamic sex chromosomes of Neotropical dwarf geckos (Sphaerodactylidae: Sphaerodactylus).</title>
        <authorList>
            <person name="Pinto B.J."/>
            <person name="Keating S.E."/>
            <person name="Gamble T."/>
        </authorList>
    </citation>
    <scope>NUCLEOTIDE SEQUENCE</scope>
    <source>
        <strain evidence="1">TG3544</strain>
    </source>
</reference>
<proteinExistence type="predicted"/>
<sequence>MDCSFSGRDRKWSVHGILLPLVFEWNLPTLPPVTHTWQPVDWHCMQGLGCTFWISPHPPTHPPNLSLCLSISGNSGQLLRHSLLPEISSAEGGLMFSGVNEAYRQAGVGSLRGGGQIKAFLRSLL</sequence>
<organism evidence="1 2">
    <name type="scientific">Sphaerodactylus townsendi</name>
    <dbReference type="NCBI Taxonomy" id="933632"/>
    <lineage>
        <taxon>Eukaryota</taxon>
        <taxon>Metazoa</taxon>
        <taxon>Chordata</taxon>
        <taxon>Craniata</taxon>
        <taxon>Vertebrata</taxon>
        <taxon>Euteleostomi</taxon>
        <taxon>Lepidosauria</taxon>
        <taxon>Squamata</taxon>
        <taxon>Bifurcata</taxon>
        <taxon>Gekkota</taxon>
        <taxon>Sphaerodactylidae</taxon>
        <taxon>Sphaerodactylus</taxon>
    </lineage>
</organism>
<name>A0ACB8ENX6_9SAUR</name>
<accession>A0ACB8ENX6</accession>
<keyword evidence="2" id="KW-1185">Reference proteome</keyword>
<gene>
    <name evidence="1" type="ORF">K3G42_033327</name>
</gene>
<evidence type="ECO:0000313" key="1">
    <source>
        <dbReference type="EMBL" id="KAH7994160.1"/>
    </source>
</evidence>
<dbReference type="EMBL" id="CM037616">
    <property type="protein sequence ID" value="KAH7994160.1"/>
    <property type="molecule type" value="Genomic_DNA"/>
</dbReference>
<evidence type="ECO:0000313" key="2">
    <source>
        <dbReference type="Proteomes" id="UP000827872"/>
    </source>
</evidence>
<protein>
    <submittedName>
        <fullName evidence="1">Uncharacterized protein</fullName>
    </submittedName>
</protein>